<comment type="catalytic activity">
    <reaction evidence="1">
        <text>aldehydo-D-ribose 5-phosphate = D-ribulose 5-phosphate</text>
        <dbReference type="Rhea" id="RHEA:14657"/>
        <dbReference type="ChEBI" id="CHEBI:58121"/>
        <dbReference type="ChEBI" id="CHEBI:58273"/>
        <dbReference type="EC" id="5.3.1.6"/>
    </reaction>
</comment>
<dbReference type="SUPFAM" id="SSF100950">
    <property type="entry name" value="NagB/RpiA/CoA transferase-like"/>
    <property type="match status" value="1"/>
</dbReference>
<evidence type="ECO:0000313" key="5">
    <source>
        <dbReference type="EMBL" id="SVA32437.1"/>
    </source>
</evidence>
<proteinExistence type="inferred from homology"/>
<sequence>MKKNVISEKQLSAEAACNYVKDGMIVGLGTGTTAEFAVRKIGKLVRNGLSIRGIPTSNRTKELAEAEGIPLIDFSESMFIDLTIDGADEIDGNLNMIKGGGAALLQEKIVASVSKAEIIVVNRTKLVDQLGAFPLPVEVIPFGWQVVFNQLESLHGNPDLRLNKGQPQVTDQGNYIIDCHFRKIENPKLLEHQLNMIPGVVENGLFINLCTKMILADGEQLIVKDRKLR</sequence>
<accession>A0A381UYI9</accession>
<protein>
    <recommendedName>
        <fullName evidence="2">ribose-5-phosphate isomerase</fullName>
        <ecNumber evidence="2">5.3.1.6</ecNumber>
    </recommendedName>
    <alternativeName>
        <fullName evidence="4">Phosphoriboisomerase</fullName>
    </alternativeName>
</protein>
<dbReference type="AlphaFoldDB" id="A0A381UYI9"/>
<dbReference type="PANTHER" id="PTHR11934:SF0">
    <property type="entry name" value="RIBOSE-5-PHOSPHATE ISOMERASE"/>
    <property type="match status" value="1"/>
</dbReference>
<dbReference type="SUPFAM" id="SSF75445">
    <property type="entry name" value="D-ribose-5-phosphate isomerase (RpiA), lid domain"/>
    <property type="match status" value="1"/>
</dbReference>
<evidence type="ECO:0000256" key="2">
    <source>
        <dbReference type="ARBA" id="ARBA00011959"/>
    </source>
</evidence>
<organism evidence="5">
    <name type="scientific">marine metagenome</name>
    <dbReference type="NCBI Taxonomy" id="408172"/>
    <lineage>
        <taxon>unclassified sequences</taxon>
        <taxon>metagenomes</taxon>
        <taxon>ecological metagenomes</taxon>
    </lineage>
</organism>
<dbReference type="GO" id="GO:0009052">
    <property type="term" value="P:pentose-phosphate shunt, non-oxidative branch"/>
    <property type="evidence" value="ECO:0007669"/>
    <property type="project" value="InterPro"/>
</dbReference>
<gene>
    <name evidence="5" type="ORF">METZ01_LOCUS85291</name>
</gene>
<dbReference type="FunFam" id="3.40.50.1360:FF:000001">
    <property type="entry name" value="Ribose-5-phosphate isomerase A"/>
    <property type="match status" value="1"/>
</dbReference>
<evidence type="ECO:0000256" key="3">
    <source>
        <dbReference type="ARBA" id="ARBA00023235"/>
    </source>
</evidence>
<dbReference type="InterPro" id="IPR020672">
    <property type="entry name" value="Ribose5P_isomerase_typA_subgr"/>
</dbReference>
<name>A0A381UYI9_9ZZZZ</name>
<dbReference type="InterPro" id="IPR004788">
    <property type="entry name" value="Ribose5P_isomerase_type_A"/>
</dbReference>
<dbReference type="GO" id="GO:0005829">
    <property type="term" value="C:cytosol"/>
    <property type="evidence" value="ECO:0007669"/>
    <property type="project" value="TreeGrafter"/>
</dbReference>
<dbReference type="Gene3D" id="3.40.50.1360">
    <property type="match status" value="1"/>
</dbReference>
<keyword evidence="3" id="KW-0413">Isomerase</keyword>
<dbReference type="NCBIfam" id="TIGR00021">
    <property type="entry name" value="rpiA"/>
    <property type="match status" value="1"/>
</dbReference>
<evidence type="ECO:0000256" key="4">
    <source>
        <dbReference type="ARBA" id="ARBA00029734"/>
    </source>
</evidence>
<dbReference type="GO" id="GO:0004751">
    <property type="term" value="F:ribose-5-phosphate isomerase activity"/>
    <property type="evidence" value="ECO:0007669"/>
    <property type="project" value="UniProtKB-EC"/>
</dbReference>
<dbReference type="PANTHER" id="PTHR11934">
    <property type="entry name" value="RIBOSE-5-PHOSPHATE ISOMERASE"/>
    <property type="match status" value="1"/>
</dbReference>
<dbReference type="EMBL" id="UINC01007280">
    <property type="protein sequence ID" value="SVA32437.1"/>
    <property type="molecule type" value="Genomic_DNA"/>
</dbReference>
<dbReference type="GO" id="GO:0006014">
    <property type="term" value="P:D-ribose metabolic process"/>
    <property type="evidence" value="ECO:0007669"/>
    <property type="project" value="TreeGrafter"/>
</dbReference>
<evidence type="ECO:0000256" key="1">
    <source>
        <dbReference type="ARBA" id="ARBA00001713"/>
    </source>
</evidence>
<dbReference type="Pfam" id="PF06026">
    <property type="entry name" value="Rib_5-P_isom_A"/>
    <property type="match status" value="1"/>
</dbReference>
<dbReference type="EC" id="5.3.1.6" evidence="2"/>
<dbReference type="InterPro" id="IPR037171">
    <property type="entry name" value="NagB/RpiA_transferase-like"/>
</dbReference>
<dbReference type="HAMAP" id="MF_00170">
    <property type="entry name" value="Rib_5P_isom_A"/>
    <property type="match status" value="1"/>
</dbReference>
<dbReference type="Gene3D" id="3.30.70.260">
    <property type="match status" value="1"/>
</dbReference>
<dbReference type="CDD" id="cd01398">
    <property type="entry name" value="RPI_A"/>
    <property type="match status" value="1"/>
</dbReference>
<reference evidence="5" key="1">
    <citation type="submission" date="2018-05" db="EMBL/GenBank/DDBJ databases">
        <authorList>
            <person name="Lanie J.A."/>
            <person name="Ng W.-L."/>
            <person name="Kazmierczak K.M."/>
            <person name="Andrzejewski T.M."/>
            <person name="Davidsen T.M."/>
            <person name="Wayne K.J."/>
            <person name="Tettelin H."/>
            <person name="Glass J.I."/>
            <person name="Rusch D."/>
            <person name="Podicherti R."/>
            <person name="Tsui H.-C.T."/>
            <person name="Winkler M.E."/>
        </authorList>
    </citation>
    <scope>NUCLEOTIDE SEQUENCE</scope>
</reference>
<dbReference type="NCBIfam" id="NF001924">
    <property type="entry name" value="PRK00702.1"/>
    <property type="match status" value="1"/>
</dbReference>